<name>A0ABR5SIE0_9BACT</name>
<dbReference type="InterPro" id="IPR010994">
    <property type="entry name" value="RuvA_2-like"/>
</dbReference>
<dbReference type="InterPro" id="IPR049179">
    <property type="entry name" value="T2SSK_SAM-like_2nd"/>
</dbReference>
<dbReference type="InterPro" id="IPR038072">
    <property type="entry name" value="GspK_central_sf"/>
</dbReference>
<evidence type="ECO:0000313" key="3">
    <source>
        <dbReference type="EMBL" id="KWT92667.1"/>
    </source>
</evidence>
<dbReference type="EMBL" id="LNQR01000021">
    <property type="protein sequence ID" value="KWT92667.1"/>
    <property type="molecule type" value="Genomic_DNA"/>
</dbReference>
<dbReference type="PANTHER" id="PTHR38831:SF2">
    <property type="entry name" value="TYPE II SECRETION SYSTEM PROTEIN K"/>
    <property type="match status" value="1"/>
</dbReference>
<gene>
    <name evidence="3" type="ORF">ASN18_0498</name>
</gene>
<keyword evidence="1" id="KW-0472">Membrane</keyword>
<organism evidence="3 4">
    <name type="scientific">Candidatus Magnetominusculus xianensis</name>
    <dbReference type="NCBI Taxonomy" id="1748249"/>
    <lineage>
        <taxon>Bacteria</taxon>
        <taxon>Pseudomonadati</taxon>
        <taxon>Nitrospirota</taxon>
        <taxon>Nitrospiria</taxon>
        <taxon>Nitrospirales</taxon>
        <taxon>Nitrospiraceae</taxon>
        <taxon>Candidatus Magnetominusculus</taxon>
    </lineage>
</organism>
<dbReference type="PIRSF" id="PIRSF002786">
    <property type="entry name" value="XcpX"/>
    <property type="match status" value="1"/>
</dbReference>
<dbReference type="SUPFAM" id="SSF158544">
    <property type="entry name" value="GspK insert domain-like"/>
    <property type="match status" value="1"/>
</dbReference>
<feature type="transmembrane region" description="Helical" evidence="1">
    <location>
        <begin position="12"/>
        <end position="34"/>
    </location>
</feature>
<proteinExistence type="predicted"/>
<dbReference type="NCBIfam" id="NF037980">
    <property type="entry name" value="T2SS_GspK"/>
    <property type="match status" value="1"/>
</dbReference>
<dbReference type="SUPFAM" id="SSF47781">
    <property type="entry name" value="RuvA domain 2-like"/>
    <property type="match status" value="1"/>
</dbReference>
<comment type="caution">
    <text evidence="3">The sequence shown here is derived from an EMBL/GenBank/DDBJ whole genome shotgun (WGS) entry which is preliminary data.</text>
</comment>
<feature type="domain" description="T2SS protein K second SAM-like" evidence="2">
    <location>
        <begin position="186"/>
        <end position="235"/>
    </location>
</feature>
<evidence type="ECO:0000256" key="1">
    <source>
        <dbReference type="SAM" id="Phobius"/>
    </source>
</evidence>
<reference evidence="3 4" key="1">
    <citation type="submission" date="2015-11" db="EMBL/GenBank/DDBJ databases">
        <authorList>
            <person name="Lin W."/>
        </authorList>
    </citation>
    <scope>NUCLEOTIDE SEQUENCE [LARGE SCALE GENOMIC DNA]</scope>
    <source>
        <strain evidence="3 4">HCH-1</strain>
    </source>
</reference>
<evidence type="ECO:0000313" key="4">
    <source>
        <dbReference type="Proteomes" id="UP000060487"/>
    </source>
</evidence>
<keyword evidence="1" id="KW-0812">Transmembrane</keyword>
<dbReference type="RefSeq" id="WP_236861455.1">
    <property type="nucleotide sequence ID" value="NZ_LNQR01000021.1"/>
</dbReference>
<accession>A0ABR5SIE0</accession>
<dbReference type="PANTHER" id="PTHR38831">
    <property type="entry name" value="TYPE II SECRETION SYSTEM PROTEIN K"/>
    <property type="match status" value="1"/>
</dbReference>
<protein>
    <submittedName>
        <fullName evidence="3">General secretion pathway protein GspK</fullName>
    </submittedName>
</protein>
<dbReference type="Pfam" id="PF03934">
    <property type="entry name" value="T2SSK"/>
    <property type="match status" value="1"/>
</dbReference>
<sequence length="284" mass="31255">MRRCVCQRGSALIITLLMTALITAAIVEFSYSVYVGTNSLYNYRDGQRLSVLADSAVYVAIDYIKEYLSKMNYTSTKLLTIPLSKNDSADAVTITVADECAKFNINTIINENGSRNDAAFNTLLRLLRHLGIEQTAASVIAARIAPNSSKKHPLYTADSLNQINGLTPEAIKKLLPFITVYGNGLININTAPEPVLTALSADIDKELAERIIRYRESSPFTQTADIQKVAGMEMITTTLLGRITVKSAAFTVRARSSYNALTREIDAAAVFESKSAVIKYWKEH</sequence>
<dbReference type="InterPro" id="IPR005628">
    <property type="entry name" value="GspK"/>
</dbReference>
<dbReference type="Gene3D" id="1.10.150.280">
    <property type="entry name" value="AF1531-like domain"/>
    <property type="match status" value="1"/>
</dbReference>
<dbReference type="Proteomes" id="UP000060487">
    <property type="component" value="Unassembled WGS sequence"/>
</dbReference>
<evidence type="ECO:0000259" key="2">
    <source>
        <dbReference type="Pfam" id="PF03934"/>
    </source>
</evidence>
<keyword evidence="4" id="KW-1185">Reference proteome</keyword>
<keyword evidence="1" id="KW-1133">Transmembrane helix</keyword>